<dbReference type="Proteomes" id="UP000275069">
    <property type="component" value="Chromosome"/>
</dbReference>
<name>A0A387BMB4_9MICO</name>
<dbReference type="InterPro" id="IPR003737">
    <property type="entry name" value="GlcNAc_PI_deacetylase-related"/>
</dbReference>
<dbReference type="PANTHER" id="PTHR12993">
    <property type="entry name" value="N-ACETYLGLUCOSAMINYL-PHOSPHATIDYLINOSITOL DE-N-ACETYLASE-RELATED"/>
    <property type="match status" value="1"/>
</dbReference>
<evidence type="ECO:0000313" key="2">
    <source>
        <dbReference type="EMBL" id="AYG03532.1"/>
    </source>
</evidence>
<organism evidence="2 3">
    <name type="scientific">Gryllotalpicola protaetiae</name>
    <dbReference type="NCBI Taxonomy" id="2419771"/>
    <lineage>
        <taxon>Bacteria</taxon>
        <taxon>Bacillati</taxon>
        <taxon>Actinomycetota</taxon>
        <taxon>Actinomycetes</taxon>
        <taxon>Micrococcales</taxon>
        <taxon>Microbacteriaceae</taxon>
        <taxon>Gryllotalpicola</taxon>
    </lineage>
</organism>
<dbReference type="KEGG" id="gry:D7I44_08290"/>
<dbReference type="PANTHER" id="PTHR12993:SF26">
    <property type="entry name" value="1D-MYO-INOSITOL 2-ACETAMIDO-2-DEOXY-ALPHA-D-GLUCOPYRANOSIDE DEACETYLASE"/>
    <property type="match status" value="1"/>
</dbReference>
<evidence type="ECO:0000313" key="3">
    <source>
        <dbReference type="Proteomes" id="UP000275069"/>
    </source>
</evidence>
<dbReference type="RefSeq" id="WP_120789064.1">
    <property type="nucleotide sequence ID" value="NZ_CP032624.1"/>
</dbReference>
<reference evidence="2 3" key="1">
    <citation type="submission" date="2018-09" db="EMBL/GenBank/DDBJ databases">
        <title>Genome sequencing of strain 2DFW10M-5.</title>
        <authorList>
            <person name="Heo J."/>
            <person name="Kim S.-J."/>
            <person name="Kwon S.-W."/>
        </authorList>
    </citation>
    <scope>NUCLEOTIDE SEQUENCE [LARGE SCALE GENOMIC DNA]</scope>
    <source>
        <strain evidence="2 3">2DFW10M-5</strain>
    </source>
</reference>
<dbReference type="AlphaFoldDB" id="A0A387BMB4"/>
<sequence>MALPPLFAGVRRALFFHAHPDDESLTTGGLIALLADAGVKVRVVTCTRGERGEVVPGPLKWLEGTPELADHRAGELARALRELGADPPVLLGSPRARAFYLGPGFRYVDSGMAWGADGRATAAADAPDRVGVQKFSSNGFAVGDGRAAVRRFKPDVVVGYDVGGGYGHPDHVWAHVVAKLAAARHGVPFVEVAPAEASDAVAIAIDLTVKRRALAAHATQLTLTDDGYVLSGGQHHVLEAVERYRVSPAGPATRR</sequence>
<dbReference type="InterPro" id="IPR024078">
    <property type="entry name" value="LmbE-like_dom_sf"/>
</dbReference>
<evidence type="ECO:0000256" key="1">
    <source>
        <dbReference type="ARBA" id="ARBA00022833"/>
    </source>
</evidence>
<dbReference type="SUPFAM" id="SSF102588">
    <property type="entry name" value="LmbE-like"/>
    <property type="match status" value="1"/>
</dbReference>
<keyword evidence="1" id="KW-0862">Zinc</keyword>
<accession>A0A387BMB4</accession>
<keyword evidence="3" id="KW-1185">Reference proteome</keyword>
<dbReference type="GO" id="GO:0016137">
    <property type="term" value="P:glycoside metabolic process"/>
    <property type="evidence" value="ECO:0007669"/>
    <property type="project" value="UniProtKB-ARBA"/>
</dbReference>
<protein>
    <submittedName>
        <fullName evidence="2">LmbE-like protein</fullName>
    </submittedName>
</protein>
<dbReference type="Gene3D" id="3.40.50.10320">
    <property type="entry name" value="LmbE-like"/>
    <property type="match status" value="1"/>
</dbReference>
<dbReference type="Pfam" id="PF02585">
    <property type="entry name" value="PIG-L"/>
    <property type="match status" value="1"/>
</dbReference>
<dbReference type="OrthoDB" id="158614at2"/>
<dbReference type="EMBL" id="CP032624">
    <property type="protein sequence ID" value="AYG03532.1"/>
    <property type="molecule type" value="Genomic_DNA"/>
</dbReference>
<dbReference type="GO" id="GO:0016811">
    <property type="term" value="F:hydrolase activity, acting on carbon-nitrogen (but not peptide) bonds, in linear amides"/>
    <property type="evidence" value="ECO:0007669"/>
    <property type="project" value="TreeGrafter"/>
</dbReference>
<gene>
    <name evidence="2" type="ORF">D7I44_08290</name>
</gene>
<proteinExistence type="predicted"/>